<protein>
    <recommendedName>
        <fullName evidence="12">CDP-diacylglycerol--glycerol-3-phosphate 3-phosphatidyltransferase</fullName>
        <ecNumber evidence="12">2.7.8.5</ecNumber>
    </recommendedName>
</protein>
<evidence type="ECO:0000256" key="3">
    <source>
        <dbReference type="ARBA" id="ARBA00010441"/>
    </source>
</evidence>
<keyword evidence="11" id="KW-1208">Phospholipid metabolism</keyword>
<evidence type="ECO:0000256" key="6">
    <source>
        <dbReference type="ARBA" id="ARBA00022692"/>
    </source>
</evidence>
<dbReference type="GO" id="GO:0016020">
    <property type="term" value="C:membrane"/>
    <property type="evidence" value="ECO:0007669"/>
    <property type="project" value="UniProtKB-SubCell"/>
</dbReference>
<dbReference type="InterPro" id="IPR000462">
    <property type="entry name" value="CDP-OH_P_trans"/>
</dbReference>
<keyword evidence="16" id="KW-1185">Reference proteome</keyword>
<evidence type="ECO:0000256" key="10">
    <source>
        <dbReference type="ARBA" id="ARBA00023209"/>
    </source>
</evidence>
<dbReference type="PANTHER" id="PTHR14269">
    <property type="entry name" value="CDP-DIACYLGLYCEROL--GLYCEROL-3-PHOSPHATE 3-PHOSPHATIDYLTRANSFERASE-RELATED"/>
    <property type="match status" value="1"/>
</dbReference>
<evidence type="ECO:0000256" key="14">
    <source>
        <dbReference type="SAM" id="Phobius"/>
    </source>
</evidence>
<comment type="function">
    <text evidence="1">This protein catalyzes the committed step to the synthesis of the acidic phospholipids.</text>
</comment>
<comment type="subcellular location">
    <subcellularLocation>
        <location evidence="2">Membrane</location>
        <topology evidence="2">Multi-pass membrane protein</topology>
    </subcellularLocation>
</comment>
<evidence type="ECO:0000256" key="11">
    <source>
        <dbReference type="ARBA" id="ARBA00023264"/>
    </source>
</evidence>
<evidence type="ECO:0000256" key="2">
    <source>
        <dbReference type="ARBA" id="ARBA00004141"/>
    </source>
</evidence>
<evidence type="ECO:0000256" key="7">
    <source>
        <dbReference type="ARBA" id="ARBA00022989"/>
    </source>
</evidence>
<dbReference type="InterPro" id="IPR004570">
    <property type="entry name" value="Phosphatidylglycerol_P_synth"/>
</dbReference>
<sequence length="177" mass="20251">MKNIPNILTIFRIILAPVFVVVFFSGKENAYNLALVVYVLASFTDFLDGYLARRYNLITELGKVLDPFADKVMLITVLICLYIWGRIPLVIPVVVVVKELFMIVSGLILYLRKERMVIPSNIFGKSATVIFMLSIMLLMLYPDNDNLVYLLYLAVLVKIIAFISYRITYVRNKKAAN</sequence>
<dbReference type="InterPro" id="IPR043130">
    <property type="entry name" value="CDP-OH_PTrfase_TM_dom"/>
</dbReference>
<feature type="transmembrane region" description="Helical" evidence="14">
    <location>
        <begin position="30"/>
        <end position="52"/>
    </location>
</feature>
<dbReference type="PROSITE" id="PS00379">
    <property type="entry name" value="CDP_ALCOHOL_P_TRANSF"/>
    <property type="match status" value="1"/>
</dbReference>
<dbReference type="InterPro" id="IPR050324">
    <property type="entry name" value="CDP-alcohol_PTase-I"/>
</dbReference>
<gene>
    <name evidence="15" type="ORF">SAMN02745751_02994</name>
</gene>
<dbReference type="GO" id="GO:0006655">
    <property type="term" value="P:phosphatidylglycerol biosynthetic process"/>
    <property type="evidence" value="ECO:0007669"/>
    <property type="project" value="UniProtKB-UniPathway"/>
</dbReference>
<evidence type="ECO:0000256" key="4">
    <source>
        <dbReference type="ARBA" id="ARBA00022516"/>
    </source>
</evidence>
<dbReference type="Gene3D" id="1.20.120.1760">
    <property type="match status" value="1"/>
</dbReference>
<evidence type="ECO:0000313" key="15">
    <source>
        <dbReference type="EMBL" id="SHJ62810.1"/>
    </source>
</evidence>
<name>A0A1M6KV86_9FIRM</name>
<comment type="similarity">
    <text evidence="3 13">Belongs to the CDP-alcohol phosphatidyltransferase class-I family.</text>
</comment>
<dbReference type="NCBIfam" id="TIGR00560">
    <property type="entry name" value="pgsA"/>
    <property type="match status" value="1"/>
</dbReference>
<dbReference type="Proteomes" id="UP000184052">
    <property type="component" value="Unassembled WGS sequence"/>
</dbReference>
<keyword evidence="5 13" id="KW-0808">Transferase</keyword>
<dbReference type="STRING" id="1121476.SAMN02745751_02994"/>
<keyword evidence="7 14" id="KW-1133">Transmembrane helix</keyword>
<keyword evidence="9 14" id="KW-0472">Membrane</keyword>
<dbReference type="RefSeq" id="WP_073050375.1">
    <property type="nucleotide sequence ID" value="NZ_FQZL01000028.1"/>
</dbReference>
<evidence type="ECO:0000256" key="9">
    <source>
        <dbReference type="ARBA" id="ARBA00023136"/>
    </source>
</evidence>
<feature type="transmembrane region" description="Helical" evidence="14">
    <location>
        <begin position="147"/>
        <end position="165"/>
    </location>
</feature>
<evidence type="ECO:0000256" key="12">
    <source>
        <dbReference type="NCBIfam" id="TIGR00560"/>
    </source>
</evidence>
<evidence type="ECO:0000313" key="16">
    <source>
        <dbReference type="Proteomes" id="UP000184052"/>
    </source>
</evidence>
<keyword evidence="8" id="KW-0443">Lipid metabolism</keyword>
<keyword evidence="4" id="KW-0444">Lipid biosynthesis</keyword>
<dbReference type="Pfam" id="PF01066">
    <property type="entry name" value="CDP-OH_P_transf"/>
    <property type="match status" value="1"/>
</dbReference>
<proteinExistence type="inferred from homology"/>
<keyword evidence="10" id="KW-0594">Phospholipid biosynthesis</keyword>
<feature type="transmembrane region" description="Helical" evidence="14">
    <location>
        <begin position="122"/>
        <end position="141"/>
    </location>
</feature>
<accession>A0A1M6KV86</accession>
<reference evidence="15 16" key="1">
    <citation type="submission" date="2016-11" db="EMBL/GenBank/DDBJ databases">
        <authorList>
            <person name="Jaros S."/>
            <person name="Januszkiewicz K."/>
            <person name="Wedrychowicz H."/>
        </authorList>
    </citation>
    <scope>NUCLEOTIDE SEQUENCE [LARGE SCALE GENOMIC DNA]</scope>
    <source>
        <strain evidence="15 16">DSM 17477</strain>
    </source>
</reference>
<dbReference type="GO" id="GO:0008444">
    <property type="term" value="F:CDP-diacylglycerol-glycerol-3-phosphate 3-phosphatidyltransferase activity"/>
    <property type="evidence" value="ECO:0007669"/>
    <property type="project" value="UniProtKB-UniRule"/>
</dbReference>
<dbReference type="PIRSF" id="PIRSF000847">
    <property type="entry name" value="Phos_ph_gly_syn"/>
    <property type="match status" value="1"/>
</dbReference>
<organism evidence="15 16">
    <name type="scientific">Dethiosulfatibacter aminovorans DSM 17477</name>
    <dbReference type="NCBI Taxonomy" id="1121476"/>
    <lineage>
        <taxon>Bacteria</taxon>
        <taxon>Bacillati</taxon>
        <taxon>Bacillota</taxon>
        <taxon>Tissierellia</taxon>
        <taxon>Dethiosulfatibacter</taxon>
    </lineage>
</organism>
<dbReference type="UniPathway" id="UPA00084">
    <property type="reaction ID" value="UER00503"/>
</dbReference>
<evidence type="ECO:0000256" key="1">
    <source>
        <dbReference type="ARBA" id="ARBA00003973"/>
    </source>
</evidence>
<dbReference type="InterPro" id="IPR048254">
    <property type="entry name" value="CDP_ALCOHOL_P_TRANSF_CS"/>
</dbReference>
<keyword evidence="6 14" id="KW-0812">Transmembrane</keyword>
<dbReference type="PANTHER" id="PTHR14269:SF11">
    <property type="entry name" value="CDP-DIACYLGLYCEROL--GLYCEROL-3-PHOSPHATE 3-PHOSPHATIDYLTRANSFERASE"/>
    <property type="match status" value="1"/>
</dbReference>
<evidence type="ECO:0000256" key="5">
    <source>
        <dbReference type="ARBA" id="ARBA00022679"/>
    </source>
</evidence>
<dbReference type="EC" id="2.7.8.5" evidence="12"/>
<evidence type="ECO:0000256" key="8">
    <source>
        <dbReference type="ARBA" id="ARBA00023098"/>
    </source>
</evidence>
<feature type="transmembrane region" description="Helical" evidence="14">
    <location>
        <begin position="7"/>
        <end position="24"/>
    </location>
</feature>
<evidence type="ECO:0000256" key="13">
    <source>
        <dbReference type="RuleBase" id="RU003750"/>
    </source>
</evidence>
<dbReference type="EMBL" id="FQZL01000028">
    <property type="protein sequence ID" value="SHJ62810.1"/>
    <property type="molecule type" value="Genomic_DNA"/>
</dbReference>
<dbReference type="AlphaFoldDB" id="A0A1M6KV86"/>
<dbReference type="OrthoDB" id="9796672at2"/>